<evidence type="ECO:0000256" key="4">
    <source>
        <dbReference type="ARBA" id="ARBA00022419"/>
    </source>
</evidence>
<dbReference type="SUPFAM" id="SSF51621">
    <property type="entry name" value="Phosphoenolpyruvate/pyruvate domain"/>
    <property type="match status" value="1"/>
</dbReference>
<dbReference type="HAMAP" id="MF_00595">
    <property type="entry name" value="PEPcase_type1"/>
    <property type="match status" value="1"/>
</dbReference>
<dbReference type="GO" id="GO:0015977">
    <property type="term" value="P:carbon fixation"/>
    <property type="evidence" value="ECO:0007669"/>
    <property type="project" value="UniProtKB-UniRule"/>
</dbReference>
<comment type="cofactor">
    <cofactor evidence="9">
        <name>Mg(2+)</name>
        <dbReference type="ChEBI" id="CHEBI:18420"/>
    </cofactor>
</comment>
<comment type="subunit">
    <text evidence="9">Homotetramer.</text>
</comment>
<dbReference type="PRINTS" id="PR00150">
    <property type="entry name" value="PEPCARBXLASE"/>
</dbReference>
<evidence type="ECO:0000256" key="1">
    <source>
        <dbReference type="ARBA" id="ARBA00003670"/>
    </source>
</evidence>
<dbReference type="eggNOG" id="COG2352">
    <property type="taxonomic scope" value="Bacteria"/>
</dbReference>
<proteinExistence type="inferred from homology"/>
<dbReference type="PANTHER" id="PTHR30523">
    <property type="entry name" value="PHOSPHOENOLPYRUVATE CARBOXYLASE"/>
    <property type="match status" value="1"/>
</dbReference>
<dbReference type="STRING" id="136273.GY22_07295"/>
<reference evidence="12" key="1">
    <citation type="submission" date="2015-12" db="EMBL/GenBank/DDBJ databases">
        <authorList>
            <person name="Nair G.R."/>
            <person name="Kaur G."/>
            <person name="Mayilraj S."/>
        </authorList>
    </citation>
    <scope>NUCLEOTIDE SEQUENCE [LARGE SCALE GENOMIC DNA]</scope>
    <source>
        <strain evidence="12">CD08_4</strain>
    </source>
</reference>
<dbReference type="NCBIfam" id="NF000584">
    <property type="entry name" value="PRK00009.1"/>
    <property type="match status" value="1"/>
</dbReference>
<evidence type="ECO:0000313" key="11">
    <source>
        <dbReference type="EMBL" id="KUG51305.1"/>
    </source>
</evidence>
<dbReference type="GO" id="GO:0000287">
    <property type="term" value="F:magnesium ion binding"/>
    <property type="evidence" value="ECO:0007669"/>
    <property type="project" value="UniProtKB-UniRule"/>
</dbReference>
<evidence type="ECO:0000256" key="5">
    <source>
        <dbReference type="ARBA" id="ARBA00022842"/>
    </source>
</evidence>
<protein>
    <recommendedName>
        <fullName evidence="4 9">Phosphoenolpyruvate carboxylase</fullName>
        <shortName evidence="9">PEPC</shortName>
        <shortName evidence="9">PEPCase</shortName>
        <ecNumber evidence="3 9">4.1.1.31</ecNumber>
    </recommendedName>
</protein>
<feature type="active site" evidence="9 10">
    <location>
        <position position="155"/>
    </location>
</feature>
<dbReference type="RefSeq" id="WP_058875540.1">
    <property type="nucleotide sequence ID" value="NZ_LQBK01000042.1"/>
</dbReference>
<keyword evidence="6 9" id="KW-0456">Lyase</keyword>
<gene>
    <name evidence="9" type="primary">ppc</name>
    <name evidence="11" type="ORF">AVL61_10950</name>
</gene>
<evidence type="ECO:0000256" key="6">
    <source>
        <dbReference type="ARBA" id="ARBA00023239"/>
    </source>
</evidence>
<dbReference type="GO" id="GO:0008964">
    <property type="term" value="F:phosphoenolpyruvate carboxylase activity"/>
    <property type="evidence" value="ECO:0007669"/>
    <property type="project" value="UniProtKB-UniRule"/>
</dbReference>
<dbReference type="InterPro" id="IPR021135">
    <property type="entry name" value="PEP_COase"/>
</dbReference>
<dbReference type="PROSITE" id="PS00781">
    <property type="entry name" value="PEPCASE_1"/>
    <property type="match status" value="1"/>
</dbReference>
<evidence type="ECO:0000256" key="7">
    <source>
        <dbReference type="ARBA" id="ARBA00023300"/>
    </source>
</evidence>
<keyword evidence="11" id="KW-0670">Pyruvate</keyword>
<dbReference type="AlphaFoldDB" id="A0A0W8I100"/>
<evidence type="ECO:0000256" key="10">
    <source>
        <dbReference type="PROSITE-ProRule" id="PRU10111"/>
    </source>
</evidence>
<evidence type="ECO:0000256" key="3">
    <source>
        <dbReference type="ARBA" id="ARBA00012305"/>
    </source>
</evidence>
<dbReference type="PANTHER" id="PTHR30523:SF6">
    <property type="entry name" value="PHOSPHOENOLPYRUVATE CARBOXYLASE"/>
    <property type="match status" value="1"/>
</dbReference>
<comment type="function">
    <text evidence="1 9">Forms oxaloacetate, a four-carbon dicarboxylic acid source for the tricarboxylic acid cycle.</text>
</comment>
<dbReference type="EMBL" id="LQBK01000042">
    <property type="protein sequence ID" value="KUG51305.1"/>
    <property type="molecule type" value="Genomic_DNA"/>
</dbReference>
<keyword evidence="5 9" id="KW-0460">Magnesium</keyword>
<evidence type="ECO:0000313" key="12">
    <source>
        <dbReference type="Proteomes" id="UP000053512"/>
    </source>
</evidence>
<dbReference type="InterPro" id="IPR022805">
    <property type="entry name" value="PEP_COase_bac/pln-type"/>
</dbReference>
<dbReference type="GO" id="GO:0006099">
    <property type="term" value="P:tricarboxylic acid cycle"/>
    <property type="evidence" value="ECO:0007669"/>
    <property type="project" value="InterPro"/>
</dbReference>
<feature type="active site" evidence="9">
    <location>
        <position position="596"/>
    </location>
</feature>
<dbReference type="Gene3D" id="1.20.1440.90">
    <property type="entry name" value="Phosphoenolpyruvate/pyruvate domain"/>
    <property type="match status" value="1"/>
</dbReference>
<evidence type="ECO:0000256" key="8">
    <source>
        <dbReference type="ARBA" id="ARBA00048995"/>
    </source>
</evidence>
<dbReference type="GO" id="GO:0005829">
    <property type="term" value="C:cytosol"/>
    <property type="evidence" value="ECO:0007669"/>
    <property type="project" value="TreeGrafter"/>
</dbReference>
<keyword evidence="7 9" id="KW-0120">Carbon dioxide fixation</keyword>
<evidence type="ECO:0000256" key="9">
    <source>
        <dbReference type="HAMAP-Rule" id="MF_00595"/>
    </source>
</evidence>
<dbReference type="Pfam" id="PF00311">
    <property type="entry name" value="PEPcase"/>
    <property type="match status" value="1"/>
</dbReference>
<name>A0A0W8I100_KOCRO</name>
<dbReference type="OrthoDB" id="9768133at2"/>
<evidence type="ECO:0000256" key="2">
    <source>
        <dbReference type="ARBA" id="ARBA00008346"/>
    </source>
</evidence>
<comment type="similarity">
    <text evidence="2 9">Belongs to the PEPCase type 1 family.</text>
</comment>
<organism evidence="11 12">
    <name type="scientific">Kocuria rosea subsp. polaris</name>
    <dbReference type="NCBI Taxonomy" id="136273"/>
    <lineage>
        <taxon>Bacteria</taxon>
        <taxon>Bacillati</taxon>
        <taxon>Actinomycetota</taxon>
        <taxon>Actinomycetes</taxon>
        <taxon>Micrococcales</taxon>
        <taxon>Micrococcaceae</taxon>
        <taxon>Kocuria</taxon>
    </lineage>
</organism>
<dbReference type="EC" id="4.1.1.31" evidence="3 9"/>
<dbReference type="GO" id="GO:0006107">
    <property type="term" value="P:oxaloacetate metabolic process"/>
    <property type="evidence" value="ECO:0007669"/>
    <property type="project" value="UniProtKB-UniRule"/>
</dbReference>
<dbReference type="InterPro" id="IPR018129">
    <property type="entry name" value="PEP_COase_Lys_AS"/>
</dbReference>
<dbReference type="InterPro" id="IPR015813">
    <property type="entry name" value="Pyrv/PenolPyrv_kinase-like_dom"/>
</dbReference>
<accession>A0A0W8I100</accession>
<dbReference type="Proteomes" id="UP000053512">
    <property type="component" value="Unassembled WGS sequence"/>
</dbReference>
<sequence>MTTQHDRPAAPDRRPSGVIDAPLRADVRRITTLLGETLARQRGPELLELVEQVRRLTKDAKDAKTSGGDDAAARVRDLLGSLPLDRATDLVRAFAHYFHLANAAEQVHRVRVLGRRPEDEGWLAAAVTDVAAEAGSDALREAVGSLDVRPVFTAHPTEASRRSVLTKIRHLSDILALETPEGSAARRSQDRRLAELIELLWQTDELRQNRPTPLDEARNALYYLREVLTETMPVLLADLEDQLSQHDVHLPAGPPPLRFGSWIGGDRDGNPNVTPEMTRRVLQLQGQAAVDIALSFLDVLVSRLSPSTAIVEVDPELQESVERDVAHLPGLDPRVLELNAQEPYRLKLTCIKAKLINTRRRFAEETAHEPGRDYRTTAELVADLDVVARSLRHHAGALAADGSLAAATRTIAGFGLGLATLDVREHADAHHEAVGQLLDRLGELEQPYADMDRAARAAVLSGELAGRRPLAPPGLATGSVHLDGDADRTFAVFREIARAQETYGEEVVETYIVSMTRDADDILAPVILAREAGLVDLTGEQDRATLGFAPLLETVQELRRSAEVIDELLSDPAYRRVVAARGDVQEVMLGYSDSNKEAGVMTSRWEIHRTERRLRDVAARHGVRLRLFHGRGGSVGRGGGPTHDAILAQPSGVLAGEIKFTEQGEVISDKFSLPTLARENLELSLAAVLRATALHQDPRSTEEELTRWGEVMDVVSDAAFAAYQGLVEDPDLPEYFLSATPVEQLGALNIGSRPAKRPSSDKGLSGLRAIPWVFGWTQSRQIVPGWFGVGSGLRAAREAGMEEDLRTMLERWHFFGSVISNVEMTVAKTDLEIAAHYVRALVPERLQHVFEVIRREYELTLDELARLTGQQELLDGNPTLQQTLEVRDQYLDPISYLQVELLRRIRQQDAEGQEVDEGLQRALLITINGVAAGLRNTG</sequence>
<comment type="caution">
    <text evidence="11">The sequence shown here is derived from an EMBL/GenBank/DDBJ whole genome shotgun (WGS) entry which is preliminary data.</text>
</comment>
<comment type="catalytic activity">
    <reaction evidence="8 9">
        <text>oxaloacetate + phosphate = phosphoenolpyruvate + hydrogencarbonate</text>
        <dbReference type="Rhea" id="RHEA:28370"/>
        <dbReference type="ChEBI" id="CHEBI:16452"/>
        <dbReference type="ChEBI" id="CHEBI:17544"/>
        <dbReference type="ChEBI" id="CHEBI:43474"/>
        <dbReference type="ChEBI" id="CHEBI:58702"/>
        <dbReference type="EC" id="4.1.1.31"/>
    </reaction>
</comment>